<sequence>MGIEWHTIWAFYGHSMAHDMGIWEHGRHILWAFYGHSMAHDMGILWAWKAHRMGTGLRLRHTGIGWLVTGSMPCHKDFDTRIFCCKKFLLRLLKRESPEGERLWSTLVMNKLAQRFVRYY</sequence>
<comment type="caution">
    <text evidence="1">The sequence shown here is derived from an EMBL/GenBank/DDBJ whole genome shotgun (WGS) entry which is preliminary data.</text>
</comment>
<dbReference type="EMBL" id="SRZB01000029">
    <property type="protein sequence ID" value="TGX97571.1"/>
    <property type="molecule type" value="Genomic_DNA"/>
</dbReference>
<gene>
    <name evidence="1" type="ORF">E5357_12100</name>
</gene>
<evidence type="ECO:0000313" key="1">
    <source>
        <dbReference type="EMBL" id="TGX97571.1"/>
    </source>
</evidence>
<accession>A0AC61QXA0</accession>
<organism evidence="1 2">
    <name type="scientific">Hominisplanchenecus murintestinalis</name>
    <dbReference type="NCBI Taxonomy" id="2941517"/>
    <lineage>
        <taxon>Bacteria</taxon>
        <taxon>Bacillati</taxon>
        <taxon>Bacillota</taxon>
        <taxon>Clostridia</taxon>
        <taxon>Lachnospirales</taxon>
        <taxon>Lachnospiraceae</taxon>
        <taxon>Hominisplanchenecus</taxon>
    </lineage>
</organism>
<proteinExistence type="predicted"/>
<name>A0AC61QXA0_9FIRM</name>
<reference evidence="1" key="1">
    <citation type="submission" date="2019-04" db="EMBL/GenBank/DDBJ databases">
        <title>Microbes associate with the intestines of laboratory mice.</title>
        <authorList>
            <person name="Navarre W."/>
            <person name="Wong E."/>
            <person name="Huang K."/>
            <person name="Tropini C."/>
            <person name="Ng K."/>
            <person name="Yu B."/>
        </authorList>
    </citation>
    <scope>NUCLEOTIDE SEQUENCE</scope>
    <source>
        <strain evidence="1">NM72_1-8</strain>
    </source>
</reference>
<protein>
    <submittedName>
        <fullName evidence="1">Uncharacterized protein</fullName>
    </submittedName>
</protein>
<keyword evidence="2" id="KW-1185">Reference proteome</keyword>
<evidence type="ECO:0000313" key="2">
    <source>
        <dbReference type="Proteomes" id="UP000307720"/>
    </source>
</evidence>
<dbReference type="Proteomes" id="UP000307720">
    <property type="component" value="Unassembled WGS sequence"/>
</dbReference>